<evidence type="ECO:0000313" key="1">
    <source>
        <dbReference type="EMBL" id="KAJ1119389.1"/>
    </source>
</evidence>
<gene>
    <name evidence="1" type="ORF">NDU88_007575</name>
</gene>
<keyword evidence="2" id="KW-1185">Reference proteome</keyword>
<accession>A0AAV7NXS7</accession>
<dbReference type="EMBL" id="JANPWB010000012">
    <property type="protein sequence ID" value="KAJ1119389.1"/>
    <property type="molecule type" value="Genomic_DNA"/>
</dbReference>
<name>A0AAV7NXS7_PLEWA</name>
<protein>
    <submittedName>
        <fullName evidence="1">Uncharacterized protein</fullName>
    </submittedName>
</protein>
<dbReference type="Gene3D" id="3.30.70.1820">
    <property type="entry name" value="L1 transposable element, RRM domain"/>
    <property type="match status" value="1"/>
</dbReference>
<evidence type="ECO:0000313" key="2">
    <source>
        <dbReference type="Proteomes" id="UP001066276"/>
    </source>
</evidence>
<reference evidence="1" key="1">
    <citation type="journal article" date="2022" name="bioRxiv">
        <title>Sequencing and chromosome-scale assembly of the giantPleurodeles waltlgenome.</title>
        <authorList>
            <person name="Brown T."/>
            <person name="Elewa A."/>
            <person name="Iarovenko S."/>
            <person name="Subramanian E."/>
            <person name="Araus A.J."/>
            <person name="Petzold A."/>
            <person name="Susuki M."/>
            <person name="Suzuki K.-i.T."/>
            <person name="Hayashi T."/>
            <person name="Toyoda A."/>
            <person name="Oliveira C."/>
            <person name="Osipova E."/>
            <person name="Leigh N.D."/>
            <person name="Simon A."/>
            <person name="Yun M.H."/>
        </authorList>
    </citation>
    <scope>NUCLEOTIDE SEQUENCE</scope>
    <source>
        <strain evidence="1">20211129_DDA</strain>
        <tissue evidence="1">Liver</tissue>
    </source>
</reference>
<sequence>MDATDRILQEITVVGRCLEAMDLKITDLSAASVSIRTNIACFSEKVVDLDQRLTNVEDHIGMLPEHDAELQTLREKLTDLEDRRQRDSVHFFGIPEKKEGTKIKAFLQSLLPKLTVLTFSPPLEFQRVHRISPPCSISSGRPRPMIACFFYHKQARQVLLKARSQGSFLLEDQEVRVAEDSSRIANEKCKVFLALRPQLRKLDITFGLFEPGRMIIHEWAPGDTY</sequence>
<proteinExistence type="predicted"/>
<organism evidence="1 2">
    <name type="scientific">Pleurodeles waltl</name>
    <name type="common">Iberian ribbed newt</name>
    <dbReference type="NCBI Taxonomy" id="8319"/>
    <lineage>
        <taxon>Eukaryota</taxon>
        <taxon>Metazoa</taxon>
        <taxon>Chordata</taxon>
        <taxon>Craniata</taxon>
        <taxon>Vertebrata</taxon>
        <taxon>Euteleostomi</taxon>
        <taxon>Amphibia</taxon>
        <taxon>Batrachia</taxon>
        <taxon>Caudata</taxon>
        <taxon>Salamandroidea</taxon>
        <taxon>Salamandridae</taxon>
        <taxon>Pleurodelinae</taxon>
        <taxon>Pleurodeles</taxon>
    </lineage>
</organism>
<dbReference type="Proteomes" id="UP001066276">
    <property type="component" value="Chromosome 8"/>
</dbReference>
<comment type="caution">
    <text evidence="1">The sequence shown here is derived from an EMBL/GenBank/DDBJ whole genome shotgun (WGS) entry which is preliminary data.</text>
</comment>
<dbReference type="InterPro" id="IPR004244">
    <property type="entry name" value="Transposase_22"/>
</dbReference>
<dbReference type="PANTHER" id="PTHR11505">
    <property type="entry name" value="L1 TRANSPOSABLE ELEMENT-RELATED"/>
    <property type="match status" value="1"/>
</dbReference>
<dbReference type="AlphaFoldDB" id="A0AAV7NXS7"/>